<dbReference type="NCBIfam" id="NF006593">
    <property type="entry name" value="PRK09126.1"/>
    <property type="match status" value="1"/>
</dbReference>
<comment type="cofactor">
    <cofactor evidence="1">
        <name>FAD</name>
        <dbReference type="ChEBI" id="CHEBI:57692"/>
    </cofactor>
</comment>
<evidence type="ECO:0000259" key="8">
    <source>
        <dbReference type="Pfam" id="PF01494"/>
    </source>
</evidence>
<accession>A0ABP9N3S6</accession>
<feature type="domain" description="FAD-binding" evidence="8">
    <location>
        <begin position="8"/>
        <end position="346"/>
    </location>
</feature>
<keyword evidence="7" id="KW-0503">Monooxygenase</keyword>
<dbReference type="InterPro" id="IPR010971">
    <property type="entry name" value="UbiH/COQ6"/>
</dbReference>
<organism evidence="9 10">
    <name type="scientific">Orbus sasakiae</name>
    <dbReference type="NCBI Taxonomy" id="1078475"/>
    <lineage>
        <taxon>Bacteria</taxon>
        <taxon>Pseudomonadati</taxon>
        <taxon>Pseudomonadota</taxon>
        <taxon>Gammaproteobacteria</taxon>
        <taxon>Orbales</taxon>
        <taxon>Orbaceae</taxon>
        <taxon>Orbus</taxon>
    </lineage>
</organism>
<evidence type="ECO:0000256" key="5">
    <source>
        <dbReference type="ARBA" id="ARBA00022827"/>
    </source>
</evidence>
<dbReference type="Proteomes" id="UP001500171">
    <property type="component" value="Unassembled WGS sequence"/>
</dbReference>
<dbReference type="SUPFAM" id="SSF51905">
    <property type="entry name" value="FAD/NAD(P)-binding domain"/>
    <property type="match status" value="1"/>
</dbReference>
<reference evidence="10" key="1">
    <citation type="journal article" date="2019" name="Int. J. Syst. Evol. Microbiol.">
        <title>The Global Catalogue of Microorganisms (GCM) 10K type strain sequencing project: providing services to taxonomists for standard genome sequencing and annotation.</title>
        <authorList>
            <consortium name="The Broad Institute Genomics Platform"/>
            <consortium name="The Broad Institute Genome Sequencing Center for Infectious Disease"/>
            <person name="Wu L."/>
            <person name="Ma J."/>
        </authorList>
    </citation>
    <scope>NUCLEOTIDE SEQUENCE [LARGE SCALE GENOMIC DNA]</scope>
    <source>
        <strain evidence="10">JCM 18050</strain>
    </source>
</reference>
<evidence type="ECO:0000313" key="10">
    <source>
        <dbReference type="Proteomes" id="UP001500171"/>
    </source>
</evidence>
<dbReference type="InterPro" id="IPR051205">
    <property type="entry name" value="UbiH/COQ6_monooxygenase"/>
</dbReference>
<keyword evidence="10" id="KW-1185">Reference proteome</keyword>
<dbReference type="InterPro" id="IPR036188">
    <property type="entry name" value="FAD/NAD-bd_sf"/>
</dbReference>
<evidence type="ECO:0000256" key="7">
    <source>
        <dbReference type="ARBA" id="ARBA00023033"/>
    </source>
</evidence>
<dbReference type="InterPro" id="IPR002938">
    <property type="entry name" value="FAD-bd"/>
</dbReference>
<dbReference type="PANTHER" id="PTHR43876">
    <property type="entry name" value="UBIQUINONE BIOSYNTHESIS MONOOXYGENASE COQ6, MITOCHONDRIAL"/>
    <property type="match status" value="1"/>
</dbReference>
<keyword evidence="4" id="KW-0285">Flavoprotein</keyword>
<comment type="similarity">
    <text evidence="3">Belongs to the UbiH/COQ6 family.</text>
</comment>
<evidence type="ECO:0000256" key="3">
    <source>
        <dbReference type="ARBA" id="ARBA00005349"/>
    </source>
</evidence>
<sequence>MTALPQIKTDVLIIGAGPSGLSLARVLATSGLKITLIEKNPESLLQDPPFDGRDIALTHYSREVMQELGMWQHIPQQDIYRLRDAKVVNGVSDYQLHFPQPDTARGKPADSLGFLVSNHNIRKAAYASIQGYSNITLMCEHTATDVKTTKEHAYATLDNGQIIEARLLVAADSRLSQVRNQLGISADIHDFGRTVIVFRVKHTISNNHSAFECFHYGRTLALLPLEAHLTNCVITINNDKAAELLKLSPEDLARDVEQQLNGHLGSLSMCSTIHHYPLVGVHANAFYTQRAALIGDAAVGMHPVTAHGFNLGLQSAVLLGERVIKAHQQGKSIASHNLLAQYQQKHILHTRLMYHGTNAIVSLFTNDTPYARAFRSMVIRASDHLPPLKNLIIRQLTG</sequence>
<evidence type="ECO:0000256" key="6">
    <source>
        <dbReference type="ARBA" id="ARBA00023002"/>
    </source>
</evidence>
<evidence type="ECO:0000313" key="9">
    <source>
        <dbReference type="EMBL" id="GAA5103864.1"/>
    </source>
</evidence>
<dbReference type="RefSeq" id="WP_345487552.1">
    <property type="nucleotide sequence ID" value="NZ_BAABHY010000001.1"/>
</dbReference>
<keyword evidence="6" id="KW-0560">Oxidoreductase</keyword>
<dbReference type="PRINTS" id="PR00420">
    <property type="entry name" value="RNGMNOXGNASE"/>
</dbReference>
<evidence type="ECO:0000256" key="1">
    <source>
        <dbReference type="ARBA" id="ARBA00001974"/>
    </source>
</evidence>
<dbReference type="Pfam" id="PF01494">
    <property type="entry name" value="FAD_binding_3"/>
    <property type="match status" value="1"/>
</dbReference>
<dbReference type="NCBIfam" id="TIGR01988">
    <property type="entry name" value="Ubi-OHases"/>
    <property type="match status" value="1"/>
</dbReference>
<dbReference type="PANTHER" id="PTHR43876:SF25">
    <property type="entry name" value="MONOOXYGENASE NMA2164"/>
    <property type="match status" value="1"/>
</dbReference>
<protein>
    <submittedName>
        <fullName evidence="9">5-demethoxyubiquinol-8 5-hydroxylase UbiM</fullName>
    </submittedName>
</protein>
<keyword evidence="5" id="KW-0274">FAD</keyword>
<name>A0ABP9N3S6_9GAMM</name>
<dbReference type="EMBL" id="BAABHY010000001">
    <property type="protein sequence ID" value="GAA5103864.1"/>
    <property type="molecule type" value="Genomic_DNA"/>
</dbReference>
<gene>
    <name evidence="9" type="primary">ubiM</name>
    <name evidence="9" type="ORF">GCM10023211_00710</name>
</gene>
<comment type="caution">
    <text evidence="9">The sequence shown here is derived from an EMBL/GenBank/DDBJ whole genome shotgun (WGS) entry which is preliminary data.</text>
</comment>
<evidence type="ECO:0000256" key="2">
    <source>
        <dbReference type="ARBA" id="ARBA00004749"/>
    </source>
</evidence>
<dbReference type="Gene3D" id="3.50.50.60">
    <property type="entry name" value="FAD/NAD(P)-binding domain"/>
    <property type="match status" value="2"/>
</dbReference>
<proteinExistence type="inferred from homology"/>
<evidence type="ECO:0000256" key="4">
    <source>
        <dbReference type="ARBA" id="ARBA00022630"/>
    </source>
</evidence>
<comment type="pathway">
    <text evidence="2">Cofactor biosynthesis; ubiquinone biosynthesis.</text>
</comment>